<evidence type="ECO:0000256" key="16">
    <source>
        <dbReference type="ARBA" id="ARBA00074306"/>
    </source>
</evidence>
<feature type="domain" description="Histidine kinase" evidence="20">
    <location>
        <begin position="402"/>
        <end position="624"/>
    </location>
</feature>
<dbReference type="CDD" id="cd18773">
    <property type="entry name" value="PDC1_HK_sensor"/>
    <property type="match status" value="1"/>
</dbReference>
<evidence type="ECO:0000313" key="24">
    <source>
        <dbReference type="Proteomes" id="UP000002008"/>
    </source>
</evidence>
<evidence type="ECO:0000256" key="11">
    <source>
        <dbReference type="ARBA" id="ARBA00022840"/>
    </source>
</evidence>
<dbReference type="Gene3D" id="3.30.565.10">
    <property type="entry name" value="Histidine kinase-like ATPase, C-terminal domain"/>
    <property type="match status" value="1"/>
</dbReference>
<feature type="modified residue" description="4-aspartylphosphate" evidence="17">
    <location>
        <position position="712"/>
    </location>
</feature>
<dbReference type="InterPro" id="IPR011006">
    <property type="entry name" value="CheY-like_superfamily"/>
</dbReference>
<dbReference type="eggNOG" id="COG0745">
    <property type="taxonomic scope" value="Bacteria"/>
</dbReference>
<dbReference type="Pfam" id="PF00672">
    <property type="entry name" value="HAMP"/>
    <property type="match status" value="1"/>
</dbReference>
<dbReference type="EC" id="2.7.13.3" evidence="4"/>
<dbReference type="PANTHER" id="PTHR43047">
    <property type="entry name" value="TWO-COMPONENT HISTIDINE PROTEIN KINASE"/>
    <property type="match status" value="1"/>
</dbReference>
<dbReference type="FunFam" id="3.30.565.10:FF:000010">
    <property type="entry name" value="Sensor histidine kinase RcsC"/>
    <property type="match status" value="1"/>
</dbReference>
<proteinExistence type="inferred from homology"/>
<evidence type="ECO:0000256" key="7">
    <source>
        <dbReference type="ARBA" id="ARBA00022679"/>
    </source>
</evidence>
<dbReference type="InterPro" id="IPR004358">
    <property type="entry name" value="Sig_transdc_His_kin-like_C"/>
</dbReference>
<dbReference type="KEGG" id="cau:Caur_1770"/>
<dbReference type="Gene3D" id="1.10.287.130">
    <property type="match status" value="1"/>
</dbReference>
<dbReference type="InterPro" id="IPR003660">
    <property type="entry name" value="HAMP_dom"/>
</dbReference>
<dbReference type="InParanoid" id="A9WCJ6"/>
<keyword evidence="6 17" id="KW-0597">Phosphoprotein</keyword>
<dbReference type="InterPro" id="IPR036890">
    <property type="entry name" value="HATPase_C_sf"/>
</dbReference>
<dbReference type="PRINTS" id="PR00344">
    <property type="entry name" value="BCTRLSENSOR"/>
</dbReference>
<dbReference type="HOGENOM" id="CLU_317550_0_0_0"/>
<dbReference type="SMART" id="SM00388">
    <property type="entry name" value="HisKA"/>
    <property type="match status" value="1"/>
</dbReference>
<dbReference type="STRING" id="324602.Caur_1770"/>
<name>A9WCJ6_CHLAA</name>
<evidence type="ECO:0000256" key="1">
    <source>
        <dbReference type="ARBA" id="ARBA00000085"/>
    </source>
</evidence>
<dbReference type="InterPro" id="IPR003594">
    <property type="entry name" value="HATPase_dom"/>
</dbReference>
<dbReference type="Gene3D" id="3.40.50.2300">
    <property type="match status" value="2"/>
</dbReference>
<sequence length="917" mass="100859">MHSLRRRLHHLFTHFNTSLQAKLVLFTSLMLTAILLIAAYGVFLFIESIEQEGWAGRQREAAQNAVRTIDDFLLRVEDTLVLLGSLSAEQIHQSPDLAPELLNRIPAWVEIVRVDPDGQVIASATRDRALLADLVTIPLSNWFREARSGKSYLGPLYITADSEPYLIMAVPASDGGVVASRLRANLLWETVAAIRFGRTGNAYIVDEYGTIIAHPNPQLALSYTSISERPEFRSFPPDGEQRFYINLFGEETLGVALAIPGTPWRLFAEIPEAEATELSTQAGITFTFSLIIFGVVMVLAVNYLLNRFVFRTLEELQQGAERIGSGDLSHPLPVPPEQELAQVAQSFNTMMHQLRTRNTEIARQTANLKAEIQERRRVEQELIKARDAAEAASRAKSTFLATMSHELRTPLTAIIGYSQLLEQLVSKGIYDTVAHDVGRIRAAGTHLLALINDILDISKIEAGRMTVSVEYADVADLVRSAVNTIIPQIEKNRNRLHVHCPPDIGILNSDATKVRQALINLLSNAAKFTEDGEVTLTVSRYQKDHQTWFRFVVADTGIGIPADKHDKLFKAFSQVDDSPTRKYGGTGLGLALSQRLCELIGGRITMESAVGVGSTFTMEIPEIPGDPLTTSTLDLDELPSQMTSEQPVAIDASVPVMPVSNAIILVIDDDPTVGTMIQRLMAAGEAYVVTATTGAEGLRLATDLVPDLIVLDLKLPDLHGLEVLARLRDNPELTNVPIVVLTIDEQSRRSITFPIAEYLVKPVALETLLEVVKRYCRPQSTSSTDHILLVEDDQRLAELLERTLRTAGWSVEVTFDGEAGLAAALARPPGLILLDYMLPKLDGLQFLAQLRADPVGQTIPVILMTARDLSTAERQQLAASADAIQYKAELDIETLITHIRNMLTHARSTSADSTISG</sequence>
<keyword evidence="18" id="KW-0175">Coiled coil</keyword>
<keyword evidence="7" id="KW-0808">Transferase</keyword>
<feature type="modified residue" description="4-aspartylphosphate" evidence="17">
    <location>
        <position position="835"/>
    </location>
</feature>
<evidence type="ECO:0000256" key="8">
    <source>
        <dbReference type="ARBA" id="ARBA00022692"/>
    </source>
</evidence>
<evidence type="ECO:0000256" key="14">
    <source>
        <dbReference type="ARBA" id="ARBA00023136"/>
    </source>
</evidence>
<reference evidence="24" key="1">
    <citation type="journal article" date="2011" name="BMC Genomics">
        <title>Complete genome sequence of the filamentous anoxygenic phototrophic bacterium Chloroflexus aurantiacus.</title>
        <authorList>
            <person name="Tang K.H."/>
            <person name="Barry K."/>
            <person name="Chertkov O."/>
            <person name="Dalin E."/>
            <person name="Han C.S."/>
            <person name="Hauser L.J."/>
            <person name="Honchak B.M."/>
            <person name="Karbach L.E."/>
            <person name="Land M.L."/>
            <person name="Lapidus A."/>
            <person name="Larimer F.W."/>
            <person name="Mikhailova N."/>
            <person name="Pitluck S."/>
            <person name="Pierson B.K."/>
            <person name="Blankenship R.E."/>
        </authorList>
    </citation>
    <scope>NUCLEOTIDE SEQUENCE [LARGE SCALE GENOMIC DNA]</scope>
    <source>
        <strain evidence="24">ATCC 29366 / DSM 635 / J-10-fl</strain>
    </source>
</reference>
<keyword evidence="12 19" id="KW-1133">Transmembrane helix</keyword>
<comment type="subcellular location">
    <subcellularLocation>
        <location evidence="2">Cell membrane</location>
        <topology evidence="2">Multi-pass membrane protein</topology>
    </subcellularLocation>
</comment>
<dbReference type="Pfam" id="PF02518">
    <property type="entry name" value="HATPase_c"/>
    <property type="match status" value="1"/>
</dbReference>
<evidence type="ECO:0000256" key="19">
    <source>
        <dbReference type="SAM" id="Phobius"/>
    </source>
</evidence>
<gene>
    <name evidence="23" type="ordered locus">Caur_1770</name>
</gene>
<dbReference type="EnsemblBacteria" id="ABY34987">
    <property type="protein sequence ID" value="ABY34987"/>
    <property type="gene ID" value="Caur_1770"/>
</dbReference>
<dbReference type="eggNOG" id="COG4191">
    <property type="taxonomic scope" value="Bacteria"/>
</dbReference>
<dbReference type="SMART" id="SM00304">
    <property type="entry name" value="HAMP"/>
    <property type="match status" value="1"/>
</dbReference>
<dbReference type="FunFam" id="1.10.287.130:FF:000038">
    <property type="entry name" value="Sensory transduction histidine kinase"/>
    <property type="match status" value="1"/>
</dbReference>
<dbReference type="SUPFAM" id="SSF55874">
    <property type="entry name" value="ATPase domain of HSP90 chaperone/DNA topoisomerase II/histidine kinase"/>
    <property type="match status" value="1"/>
</dbReference>
<accession>A9WCJ6</accession>
<feature type="transmembrane region" description="Helical" evidence="19">
    <location>
        <begin position="286"/>
        <end position="305"/>
    </location>
</feature>
<keyword evidence="24" id="KW-1185">Reference proteome</keyword>
<evidence type="ECO:0000256" key="3">
    <source>
        <dbReference type="ARBA" id="ARBA00006402"/>
    </source>
</evidence>
<keyword evidence="13" id="KW-0902">Two-component regulatory system</keyword>
<dbReference type="SUPFAM" id="SSF47384">
    <property type="entry name" value="Homodimeric domain of signal transducing histidine kinase"/>
    <property type="match status" value="1"/>
</dbReference>
<evidence type="ECO:0000256" key="2">
    <source>
        <dbReference type="ARBA" id="ARBA00004651"/>
    </source>
</evidence>
<dbReference type="Gene3D" id="3.30.450.20">
    <property type="entry name" value="PAS domain"/>
    <property type="match status" value="2"/>
</dbReference>
<dbReference type="SMART" id="SM00387">
    <property type="entry name" value="HATPase_c"/>
    <property type="match status" value="1"/>
</dbReference>
<dbReference type="Pfam" id="PF00512">
    <property type="entry name" value="HisKA"/>
    <property type="match status" value="1"/>
</dbReference>
<dbReference type="Gene3D" id="6.10.340.10">
    <property type="match status" value="1"/>
</dbReference>
<dbReference type="InterPro" id="IPR005467">
    <property type="entry name" value="His_kinase_dom"/>
</dbReference>
<evidence type="ECO:0000256" key="9">
    <source>
        <dbReference type="ARBA" id="ARBA00022741"/>
    </source>
</evidence>
<evidence type="ECO:0000256" key="12">
    <source>
        <dbReference type="ARBA" id="ARBA00022989"/>
    </source>
</evidence>
<evidence type="ECO:0000256" key="4">
    <source>
        <dbReference type="ARBA" id="ARBA00012438"/>
    </source>
</evidence>
<dbReference type="GO" id="GO:0009927">
    <property type="term" value="F:histidine phosphotransfer kinase activity"/>
    <property type="evidence" value="ECO:0000318"/>
    <property type="project" value="GO_Central"/>
</dbReference>
<feature type="domain" description="Response regulatory" evidence="21">
    <location>
        <begin position="663"/>
        <end position="776"/>
    </location>
</feature>
<dbReference type="GO" id="GO:0005524">
    <property type="term" value="F:ATP binding"/>
    <property type="evidence" value="ECO:0007669"/>
    <property type="project" value="UniProtKB-KW"/>
</dbReference>
<organism evidence="23 24">
    <name type="scientific">Chloroflexus aurantiacus (strain ATCC 29366 / DSM 635 / J-10-fl)</name>
    <dbReference type="NCBI Taxonomy" id="324602"/>
    <lineage>
        <taxon>Bacteria</taxon>
        <taxon>Bacillati</taxon>
        <taxon>Chloroflexota</taxon>
        <taxon>Chloroflexia</taxon>
        <taxon>Chloroflexales</taxon>
        <taxon>Chloroflexineae</taxon>
        <taxon>Chloroflexaceae</taxon>
        <taxon>Chloroflexus</taxon>
    </lineage>
</organism>
<dbReference type="CDD" id="cd00082">
    <property type="entry name" value="HisKA"/>
    <property type="match status" value="1"/>
</dbReference>
<evidence type="ECO:0000256" key="6">
    <source>
        <dbReference type="ARBA" id="ARBA00022553"/>
    </source>
</evidence>
<keyword evidence="8 19" id="KW-0812">Transmembrane</keyword>
<feature type="domain" description="Response regulatory" evidence="21">
    <location>
        <begin position="786"/>
        <end position="902"/>
    </location>
</feature>
<dbReference type="PROSITE" id="PS50109">
    <property type="entry name" value="HIS_KIN"/>
    <property type="match status" value="1"/>
</dbReference>
<dbReference type="GO" id="GO:0005886">
    <property type="term" value="C:plasma membrane"/>
    <property type="evidence" value="ECO:0000318"/>
    <property type="project" value="GO_Central"/>
</dbReference>
<dbReference type="SMART" id="SM00448">
    <property type="entry name" value="REC"/>
    <property type="match status" value="2"/>
</dbReference>
<dbReference type="InterPro" id="IPR036097">
    <property type="entry name" value="HisK_dim/P_sf"/>
</dbReference>
<evidence type="ECO:0000256" key="17">
    <source>
        <dbReference type="PROSITE-ProRule" id="PRU00169"/>
    </source>
</evidence>
<keyword evidence="10" id="KW-0418">Kinase</keyword>
<dbReference type="PROSITE" id="PS50110">
    <property type="entry name" value="RESPONSE_REGULATORY"/>
    <property type="match status" value="2"/>
</dbReference>
<dbReference type="EMBL" id="CP000909">
    <property type="protein sequence ID" value="ABY34987.1"/>
    <property type="molecule type" value="Genomic_DNA"/>
</dbReference>
<protein>
    <recommendedName>
        <fullName evidence="16">Circadian input-output histidine kinase CikA</fullName>
        <ecNumber evidence="4">2.7.13.3</ecNumber>
    </recommendedName>
</protein>
<dbReference type="InterPro" id="IPR033479">
    <property type="entry name" value="dCache_1"/>
</dbReference>
<evidence type="ECO:0000256" key="10">
    <source>
        <dbReference type="ARBA" id="ARBA00022777"/>
    </source>
</evidence>
<feature type="transmembrane region" description="Helical" evidence="19">
    <location>
        <begin position="21"/>
        <end position="46"/>
    </location>
</feature>
<dbReference type="AlphaFoldDB" id="A9WCJ6"/>
<evidence type="ECO:0000313" key="23">
    <source>
        <dbReference type="EMBL" id="ABY34987.1"/>
    </source>
</evidence>
<keyword evidence="14 19" id="KW-0472">Membrane</keyword>
<evidence type="ECO:0000256" key="18">
    <source>
        <dbReference type="SAM" id="Coils"/>
    </source>
</evidence>
<keyword evidence="5" id="KW-1003">Cell membrane</keyword>
<dbReference type="SUPFAM" id="SSF52172">
    <property type="entry name" value="CheY-like"/>
    <property type="match status" value="2"/>
</dbReference>
<dbReference type="SUPFAM" id="SSF158472">
    <property type="entry name" value="HAMP domain-like"/>
    <property type="match status" value="1"/>
</dbReference>
<evidence type="ECO:0000256" key="15">
    <source>
        <dbReference type="ARBA" id="ARBA00023306"/>
    </source>
</evidence>
<keyword evidence="15" id="KW-0131">Cell cycle</keyword>
<dbReference type="GO" id="GO:0000155">
    <property type="term" value="F:phosphorelay sensor kinase activity"/>
    <property type="evidence" value="ECO:0000318"/>
    <property type="project" value="GO_Central"/>
</dbReference>
<dbReference type="CDD" id="cd12912">
    <property type="entry name" value="PDC2_MCP_like"/>
    <property type="match status" value="1"/>
</dbReference>
<evidence type="ECO:0000256" key="5">
    <source>
        <dbReference type="ARBA" id="ARBA00022475"/>
    </source>
</evidence>
<dbReference type="CDD" id="cd16922">
    <property type="entry name" value="HATPase_EvgS-ArcB-TorS-like"/>
    <property type="match status" value="1"/>
</dbReference>
<evidence type="ECO:0000259" key="21">
    <source>
        <dbReference type="PROSITE" id="PS50110"/>
    </source>
</evidence>
<comment type="similarity">
    <text evidence="3">In the N-terminal section; belongs to the phytochrome family.</text>
</comment>
<evidence type="ECO:0000256" key="13">
    <source>
        <dbReference type="ARBA" id="ARBA00023012"/>
    </source>
</evidence>
<dbReference type="PROSITE" id="PS50885">
    <property type="entry name" value="HAMP"/>
    <property type="match status" value="1"/>
</dbReference>
<dbReference type="CDD" id="cd06225">
    <property type="entry name" value="HAMP"/>
    <property type="match status" value="1"/>
</dbReference>
<dbReference type="PANTHER" id="PTHR43047:SF63">
    <property type="entry name" value="HISTIDINE KINASE"/>
    <property type="match status" value="1"/>
</dbReference>
<dbReference type="PATRIC" id="fig|324602.8.peg.2018"/>
<dbReference type="InterPro" id="IPR001789">
    <property type="entry name" value="Sig_transdc_resp-reg_receiver"/>
</dbReference>
<evidence type="ECO:0000259" key="22">
    <source>
        <dbReference type="PROSITE" id="PS50885"/>
    </source>
</evidence>
<evidence type="ECO:0000259" key="20">
    <source>
        <dbReference type="PROSITE" id="PS50109"/>
    </source>
</evidence>
<dbReference type="Pfam" id="PF00072">
    <property type="entry name" value="Response_reg"/>
    <property type="match status" value="2"/>
</dbReference>
<comment type="catalytic activity">
    <reaction evidence="1">
        <text>ATP + protein L-histidine = ADP + protein N-phospho-L-histidine.</text>
        <dbReference type="EC" id="2.7.13.3"/>
    </reaction>
</comment>
<keyword evidence="9" id="KW-0547">Nucleotide-binding</keyword>
<dbReference type="GO" id="GO:0000160">
    <property type="term" value="P:phosphorelay signal transduction system"/>
    <property type="evidence" value="ECO:0000318"/>
    <property type="project" value="GO_Central"/>
</dbReference>
<dbReference type="InterPro" id="IPR003661">
    <property type="entry name" value="HisK_dim/P_dom"/>
</dbReference>
<dbReference type="Proteomes" id="UP000002008">
    <property type="component" value="Chromosome"/>
</dbReference>
<dbReference type="Pfam" id="PF02743">
    <property type="entry name" value="dCache_1"/>
    <property type="match status" value="1"/>
</dbReference>
<feature type="domain" description="HAMP" evidence="22">
    <location>
        <begin position="307"/>
        <end position="359"/>
    </location>
</feature>
<feature type="coiled-coil region" evidence="18">
    <location>
        <begin position="361"/>
        <end position="395"/>
    </location>
</feature>
<keyword evidence="11 23" id="KW-0067">ATP-binding</keyword>